<evidence type="ECO:0000256" key="3">
    <source>
        <dbReference type="ARBA" id="ARBA00047645"/>
    </source>
</evidence>
<evidence type="ECO:0000313" key="8">
    <source>
        <dbReference type="EMBL" id="EHO43089.1"/>
    </source>
</evidence>
<protein>
    <recommendedName>
        <fullName evidence="2 4">acylphosphatase</fullName>
        <ecNumber evidence="2 4">3.6.1.7</ecNumber>
    </recommendedName>
</protein>
<dbReference type="SUPFAM" id="SSF54975">
    <property type="entry name" value="Acylphosphatase/BLUF domain-like"/>
    <property type="match status" value="1"/>
</dbReference>
<dbReference type="FunCoup" id="H1XWW3">
    <property type="interactions" value="287"/>
</dbReference>
<dbReference type="PROSITE" id="PS00151">
    <property type="entry name" value="ACYLPHOSPHATASE_2"/>
    <property type="match status" value="1"/>
</dbReference>
<evidence type="ECO:0000256" key="4">
    <source>
        <dbReference type="PROSITE-ProRule" id="PRU00520"/>
    </source>
</evidence>
<name>H1XWW3_CALAY</name>
<evidence type="ECO:0000313" key="9">
    <source>
        <dbReference type="Proteomes" id="UP000004671"/>
    </source>
</evidence>
<evidence type="ECO:0000313" key="7">
    <source>
        <dbReference type="EMBL" id="APF19170.1"/>
    </source>
</evidence>
<accession>H1XWW3</accession>
<evidence type="ECO:0000259" key="6">
    <source>
        <dbReference type="PROSITE" id="PS51160"/>
    </source>
</evidence>
<keyword evidence="4" id="KW-0378">Hydrolase</keyword>
<dbReference type="Gene3D" id="3.30.70.100">
    <property type="match status" value="1"/>
</dbReference>
<dbReference type="PROSITE" id="PS51160">
    <property type="entry name" value="ACYLPHOSPHATASE_3"/>
    <property type="match status" value="1"/>
</dbReference>
<evidence type="ECO:0000313" key="10">
    <source>
        <dbReference type="Proteomes" id="UP000183868"/>
    </source>
</evidence>
<dbReference type="OrthoDB" id="9808093at2"/>
<evidence type="ECO:0000256" key="1">
    <source>
        <dbReference type="ARBA" id="ARBA00005614"/>
    </source>
</evidence>
<dbReference type="Pfam" id="PF00708">
    <property type="entry name" value="Acylphosphatase"/>
    <property type="match status" value="1"/>
</dbReference>
<evidence type="ECO:0000256" key="2">
    <source>
        <dbReference type="ARBA" id="ARBA00012150"/>
    </source>
</evidence>
<dbReference type="RefSeq" id="WP_006930574.1">
    <property type="nucleotide sequence ID" value="NZ_CM001402.1"/>
</dbReference>
<comment type="similarity">
    <text evidence="1 5">Belongs to the acylphosphatase family.</text>
</comment>
<dbReference type="EMBL" id="CP018099">
    <property type="protein sequence ID" value="APF19170.1"/>
    <property type="molecule type" value="Genomic_DNA"/>
</dbReference>
<dbReference type="PANTHER" id="PTHR47268">
    <property type="entry name" value="ACYLPHOSPHATASE"/>
    <property type="match status" value="1"/>
</dbReference>
<dbReference type="EMBL" id="CM001402">
    <property type="protein sequence ID" value="EHO43089.1"/>
    <property type="molecule type" value="Genomic_DNA"/>
</dbReference>
<dbReference type="PaxDb" id="880073-Calab_3490"/>
<dbReference type="GO" id="GO:0003998">
    <property type="term" value="F:acylphosphatase activity"/>
    <property type="evidence" value="ECO:0007669"/>
    <property type="project" value="UniProtKB-EC"/>
</dbReference>
<dbReference type="HOGENOM" id="CLU_141932_2_1_0"/>
<dbReference type="EC" id="3.6.1.7" evidence="2 4"/>
<dbReference type="AlphaFoldDB" id="H1XWW3"/>
<evidence type="ECO:0000256" key="5">
    <source>
        <dbReference type="RuleBase" id="RU004168"/>
    </source>
</evidence>
<proteinExistence type="inferred from homology"/>
<gene>
    <name evidence="7" type="ORF">Cabys_2421</name>
    <name evidence="8" type="ORF">Calab_3490</name>
</gene>
<dbReference type="InParanoid" id="H1XWW3"/>
<dbReference type="eggNOG" id="COG1254">
    <property type="taxonomic scope" value="Bacteria"/>
</dbReference>
<dbReference type="InterPro" id="IPR017968">
    <property type="entry name" value="Acylphosphatase_CS"/>
</dbReference>
<comment type="catalytic activity">
    <reaction evidence="3 4">
        <text>an acyl phosphate + H2O = a carboxylate + phosphate + H(+)</text>
        <dbReference type="Rhea" id="RHEA:14965"/>
        <dbReference type="ChEBI" id="CHEBI:15377"/>
        <dbReference type="ChEBI" id="CHEBI:15378"/>
        <dbReference type="ChEBI" id="CHEBI:29067"/>
        <dbReference type="ChEBI" id="CHEBI:43474"/>
        <dbReference type="ChEBI" id="CHEBI:59918"/>
        <dbReference type="EC" id="3.6.1.7"/>
    </reaction>
</comment>
<dbReference type="KEGG" id="caby:Cabys_2421"/>
<keyword evidence="9" id="KW-1185">Reference proteome</keyword>
<feature type="domain" description="Acylphosphatase-like" evidence="6">
    <location>
        <begin position="4"/>
        <end position="92"/>
    </location>
</feature>
<dbReference type="InterPro" id="IPR036046">
    <property type="entry name" value="Acylphosphatase-like_dom_sf"/>
</dbReference>
<dbReference type="Proteomes" id="UP000183868">
    <property type="component" value="Chromosome"/>
</dbReference>
<reference evidence="7 10" key="2">
    <citation type="submission" date="2016-11" db="EMBL/GenBank/DDBJ databases">
        <title>Genomic analysis of Caldithrix abyssi and proposal of a novel bacterial phylum Caldithrichaeota.</title>
        <authorList>
            <person name="Kublanov I."/>
            <person name="Sigalova O."/>
            <person name="Gavrilov S."/>
            <person name="Lebedinsky A."/>
            <person name="Ivanova N."/>
            <person name="Daum C."/>
            <person name="Reddy T."/>
            <person name="Klenk H.P."/>
            <person name="Goker M."/>
            <person name="Reva O."/>
            <person name="Miroshnichenko M."/>
            <person name="Kyprides N."/>
            <person name="Woyke T."/>
            <person name="Gelfand M."/>
        </authorList>
    </citation>
    <scope>NUCLEOTIDE SEQUENCE [LARGE SCALE GENOMIC DNA]</scope>
    <source>
        <strain evidence="7 10">LF13</strain>
    </source>
</reference>
<organism evidence="8 9">
    <name type="scientific">Caldithrix abyssi DSM 13497</name>
    <dbReference type="NCBI Taxonomy" id="880073"/>
    <lineage>
        <taxon>Bacteria</taxon>
        <taxon>Pseudomonadati</taxon>
        <taxon>Calditrichota</taxon>
        <taxon>Calditrichia</taxon>
        <taxon>Calditrichales</taxon>
        <taxon>Calditrichaceae</taxon>
        <taxon>Caldithrix</taxon>
    </lineage>
</organism>
<sequence length="92" mass="10450">MKKTLKIIVKGRVQGVGYRWFARQAARELGLTGYVRNLPDGNVEVLAQGEEAVLNQFIQELNRGPGFAYVVDMDIEELDIPSDKYRSFEIAF</sequence>
<dbReference type="PANTHER" id="PTHR47268:SF4">
    <property type="entry name" value="ACYLPHOSPHATASE"/>
    <property type="match status" value="1"/>
</dbReference>
<dbReference type="InterPro" id="IPR020456">
    <property type="entry name" value="Acylphosphatase"/>
</dbReference>
<dbReference type="STRING" id="880073.Cabys_2421"/>
<feature type="active site" evidence="4">
    <location>
        <position position="19"/>
    </location>
</feature>
<dbReference type="Proteomes" id="UP000004671">
    <property type="component" value="Chromosome"/>
</dbReference>
<feature type="active site" evidence="4">
    <location>
        <position position="37"/>
    </location>
</feature>
<reference evidence="8 9" key="1">
    <citation type="submission" date="2011-09" db="EMBL/GenBank/DDBJ databases">
        <title>The permanent draft genome of Caldithrix abyssi DSM 13497.</title>
        <authorList>
            <consortium name="US DOE Joint Genome Institute (JGI-PGF)"/>
            <person name="Lucas S."/>
            <person name="Han J."/>
            <person name="Lapidus A."/>
            <person name="Bruce D."/>
            <person name="Goodwin L."/>
            <person name="Pitluck S."/>
            <person name="Peters L."/>
            <person name="Kyrpides N."/>
            <person name="Mavromatis K."/>
            <person name="Ivanova N."/>
            <person name="Mikhailova N."/>
            <person name="Chertkov O."/>
            <person name="Detter J.C."/>
            <person name="Tapia R."/>
            <person name="Han C."/>
            <person name="Land M."/>
            <person name="Hauser L."/>
            <person name="Markowitz V."/>
            <person name="Cheng J.-F."/>
            <person name="Hugenholtz P."/>
            <person name="Woyke T."/>
            <person name="Wu D."/>
            <person name="Spring S."/>
            <person name="Brambilla E."/>
            <person name="Klenk H.-P."/>
            <person name="Eisen J.A."/>
        </authorList>
    </citation>
    <scope>NUCLEOTIDE SEQUENCE [LARGE SCALE GENOMIC DNA]</scope>
    <source>
        <strain evidence="8 9">DSM 13497</strain>
    </source>
</reference>
<dbReference type="InterPro" id="IPR001792">
    <property type="entry name" value="Acylphosphatase-like_dom"/>
</dbReference>